<gene>
    <name evidence="6" type="ORF">GA0061074_10142</name>
</gene>
<dbReference type="InterPro" id="IPR036388">
    <property type="entry name" value="WH-like_DNA-bd_sf"/>
</dbReference>
<dbReference type="PANTHER" id="PTHR44846">
    <property type="entry name" value="MANNOSYL-D-GLYCERATE TRANSPORT/METABOLISM SYSTEM REPRESSOR MNGR-RELATED"/>
    <property type="match status" value="1"/>
</dbReference>
<organism evidence="6 7">
    <name type="scientific">Weissella bombi</name>
    <dbReference type="NCBI Taxonomy" id="1505725"/>
    <lineage>
        <taxon>Bacteria</taxon>
        <taxon>Bacillati</taxon>
        <taxon>Bacillota</taxon>
        <taxon>Bacilli</taxon>
        <taxon>Lactobacillales</taxon>
        <taxon>Lactobacillaceae</taxon>
        <taxon>Weissella</taxon>
    </lineage>
</organism>
<dbReference type="InterPro" id="IPR000524">
    <property type="entry name" value="Tscrpt_reg_HTH_GntR"/>
</dbReference>
<evidence type="ECO:0000256" key="3">
    <source>
        <dbReference type="ARBA" id="ARBA00023163"/>
    </source>
</evidence>
<dbReference type="InterPro" id="IPR050679">
    <property type="entry name" value="Bact_HTH_transcr_reg"/>
</dbReference>
<dbReference type="Proteomes" id="UP000199268">
    <property type="component" value="Unassembled WGS sequence"/>
</dbReference>
<reference evidence="7" key="1">
    <citation type="submission" date="2016-08" db="EMBL/GenBank/DDBJ databases">
        <authorList>
            <person name="Varghese N."/>
            <person name="Submissions Spin"/>
        </authorList>
    </citation>
    <scope>NUCLEOTIDE SEQUENCE [LARGE SCALE GENOMIC DNA]</scope>
    <source>
        <strain evidence="7">R-53094</strain>
    </source>
</reference>
<dbReference type="PANTHER" id="PTHR44846:SF1">
    <property type="entry name" value="MANNOSYL-D-GLYCERATE TRANSPORT_METABOLISM SYSTEM REPRESSOR MNGR-RELATED"/>
    <property type="match status" value="1"/>
</dbReference>
<name>A0A1C3YPK8_9LACO</name>
<dbReference type="Pfam" id="PF00392">
    <property type="entry name" value="GntR"/>
    <property type="match status" value="1"/>
</dbReference>
<evidence type="ECO:0000313" key="6">
    <source>
        <dbReference type="EMBL" id="SCB72003.1"/>
    </source>
</evidence>
<dbReference type="GO" id="GO:0003677">
    <property type="term" value="F:DNA binding"/>
    <property type="evidence" value="ECO:0007669"/>
    <property type="project" value="UniProtKB-KW"/>
</dbReference>
<dbReference type="Pfam" id="PF02080">
    <property type="entry name" value="TrkA_C"/>
    <property type="match status" value="1"/>
</dbReference>
<dbReference type="CDD" id="cd07377">
    <property type="entry name" value="WHTH_GntR"/>
    <property type="match status" value="1"/>
</dbReference>
<dbReference type="InterPro" id="IPR036721">
    <property type="entry name" value="RCK_C_sf"/>
</dbReference>
<evidence type="ECO:0000256" key="1">
    <source>
        <dbReference type="ARBA" id="ARBA00023015"/>
    </source>
</evidence>
<dbReference type="PROSITE" id="PS51202">
    <property type="entry name" value="RCK_C"/>
    <property type="match status" value="1"/>
</dbReference>
<dbReference type="RefSeq" id="WP_092461092.1">
    <property type="nucleotide sequence ID" value="NZ_BJEE01000002.1"/>
</dbReference>
<evidence type="ECO:0000259" key="4">
    <source>
        <dbReference type="PROSITE" id="PS50949"/>
    </source>
</evidence>
<dbReference type="SMART" id="SM00345">
    <property type="entry name" value="HTH_GNTR"/>
    <property type="match status" value="1"/>
</dbReference>
<dbReference type="GO" id="GO:0006813">
    <property type="term" value="P:potassium ion transport"/>
    <property type="evidence" value="ECO:0007669"/>
    <property type="project" value="InterPro"/>
</dbReference>
<dbReference type="STRING" id="1505725.GA0061074_10142"/>
<evidence type="ECO:0000313" key="7">
    <source>
        <dbReference type="Proteomes" id="UP000199268"/>
    </source>
</evidence>
<sequence length="205" mass="23363">MPAIKQPRYRIIALRIAEQISSGQLQVGTKIHARSTLATNFGVSSETARRAISILEDLDIVETHHGSGAIVISREKAQEFVNSESDAQNLQNLQTDLTNQIAEQQIGLVKLTQSLNDFIEQTQYYKKYNPFTPYELKLVNQSSMFDKTISELNFWHRTGTTLVGILHENHLTLSPGPYAKIYQNDTLYFVGDELSYQNVYNLFYE</sequence>
<keyword evidence="2" id="KW-0238">DNA-binding</keyword>
<dbReference type="GO" id="GO:0045892">
    <property type="term" value="P:negative regulation of DNA-templated transcription"/>
    <property type="evidence" value="ECO:0007669"/>
    <property type="project" value="TreeGrafter"/>
</dbReference>
<proteinExistence type="predicted"/>
<dbReference type="Gene3D" id="1.10.10.10">
    <property type="entry name" value="Winged helix-like DNA-binding domain superfamily/Winged helix DNA-binding domain"/>
    <property type="match status" value="1"/>
</dbReference>
<dbReference type="AlphaFoldDB" id="A0A1C3YPK8"/>
<evidence type="ECO:0000259" key="5">
    <source>
        <dbReference type="PROSITE" id="PS51202"/>
    </source>
</evidence>
<dbReference type="Gene3D" id="3.30.70.1450">
    <property type="entry name" value="Regulator of K+ conductance, C-terminal domain"/>
    <property type="match status" value="1"/>
</dbReference>
<dbReference type="EMBL" id="FMAO01000001">
    <property type="protein sequence ID" value="SCB72003.1"/>
    <property type="molecule type" value="Genomic_DNA"/>
</dbReference>
<dbReference type="GO" id="GO:0008324">
    <property type="term" value="F:monoatomic cation transmembrane transporter activity"/>
    <property type="evidence" value="ECO:0007669"/>
    <property type="project" value="InterPro"/>
</dbReference>
<dbReference type="InterPro" id="IPR036390">
    <property type="entry name" value="WH_DNA-bd_sf"/>
</dbReference>
<feature type="domain" description="HTH gntR-type" evidence="4">
    <location>
        <begin position="6"/>
        <end position="74"/>
    </location>
</feature>
<accession>A0A1C3YPK8</accession>
<dbReference type="SUPFAM" id="SSF46785">
    <property type="entry name" value="Winged helix' DNA-binding domain"/>
    <property type="match status" value="1"/>
</dbReference>
<dbReference type="SUPFAM" id="SSF116726">
    <property type="entry name" value="TrkA C-terminal domain-like"/>
    <property type="match status" value="1"/>
</dbReference>
<dbReference type="OrthoDB" id="226679at2"/>
<protein>
    <submittedName>
        <fullName evidence="6">TrkA-C domain-containing protein</fullName>
    </submittedName>
</protein>
<keyword evidence="3" id="KW-0804">Transcription</keyword>
<dbReference type="GO" id="GO:0003700">
    <property type="term" value="F:DNA-binding transcription factor activity"/>
    <property type="evidence" value="ECO:0007669"/>
    <property type="project" value="InterPro"/>
</dbReference>
<evidence type="ECO:0000256" key="2">
    <source>
        <dbReference type="ARBA" id="ARBA00023125"/>
    </source>
</evidence>
<dbReference type="InterPro" id="IPR006037">
    <property type="entry name" value="RCK_C"/>
</dbReference>
<keyword evidence="1" id="KW-0805">Transcription regulation</keyword>
<keyword evidence="7" id="KW-1185">Reference proteome</keyword>
<dbReference type="PROSITE" id="PS50949">
    <property type="entry name" value="HTH_GNTR"/>
    <property type="match status" value="1"/>
</dbReference>
<feature type="domain" description="RCK C-terminal" evidence="5">
    <location>
        <begin position="120"/>
        <end position="205"/>
    </location>
</feature>